<dbReference type="Proteomes" id="UP000230233">
    <property type="component" value="Chromosome II"/>
</dbReference>
<dbReference type="PANTHER" id="PTHR47156">
    <property type="entry name" value="PROTEIN CBG20824"/>
    <property type="match status" value="1"/>
</dbReference>
<dbReference type="GO" id="GO:0008270">
    <property type="term" value="F:zinc ion binding"/>
    <property type="evidence" value="ECO:0007669"/>
    <property type="project" value="UniProtKB-KW"/>
</dbReference>
<dbReference type="PROSITE" id="PS50089">
    <property type="entry name" value="ZF_RING_2"/>
    <property type="match status" value="1"/>
</dbReference>
<dbReference type="EMBL" id="PDUG01000002">
    <property type="protein sequence ID" value="PIC47799.1"/>
    <property type="molecule type" value="Genomic_DNA"/>
</dbReference>
<feature type="domain" description="RING-type" evidence="5">
    <location>
        <begin position="254"/>
        <end position="303"/>
    </location>
</feature>
<evidence type="ECO:0000313" key="7">
    <source>
        <dbReference type="Proteomes" id="UP000230233"/>
    </source>
</evidence>
<dbReference type="InterPro" id="IPR013083">
    <property type="entry name" value="Znf_RING/FYVE/PHD"/>
</dbReference>
<dbReference type="AlphaFoldDB" id="A0A2G5V7P6"/>
<dbReference type="PANTHER" id="PTHR47156:SF5">
    <property type="entry name" value="RING-TYPE DOMAIN-CONTAINING PROTEIN"/>
    <property type="match status" value="1"/>
</dbReference>
<sequence length="322" mass="37960">MQKYNEDFDFCMRHTNPENLKKLKNRRQGVILMMSQITKAQTSLLQDSNSIIEDSKRMETTFRIKKALEQEVYKRITACVRNNIPKATTSSKTEIPDNFQRILKRFYVMEDKCFRFMITMEGRKIPSIEDFMKLLTKPELVPVKFEKWTPELGEGIAHKIVYDEHYLKSPEELRRRLDEQASVLEEEEDEERKLEDSVTAIMNQFRKIKLQHLAVKLQLEKQQKVQSELDEIEKSMKKVQDLIREQFNTVQKECPVCYLEFTNGINSERCPLVWQYGHTSCKACSRTIANNAKPNKPQCPVCRKNHTLRSFIPNFGLMPKPT</sequence>
<accession>A0A2G5V7P6</accession>
<name>A0A2G5V7P6_9PELO</name>
<dbReference type="STRING" id="1611254.A0A2G5V7P6"/>
<evidence type="ECO:0000256" key="1">
    <source>
        <dbReference type="ARBA" id="ARBA00022771"/>
    </source>
</evidence>
<keyword evidence="4" id="KW-0175">Coiled coil</keyword>
<evidence type="ECO:0000256" key="2">
    <source>
        <dbReference type="ARBA" id="ARBA00022833"/>
    </source>
</evidence>
<dbReference type="SUPFAM" id="SSF57850">
    <property type="entry name" value="RING/U-box"/>
    <property type="match status" value="1"/>
</dbReference>
<evidence type="ECO:0000256" key="4">
    <source>
        <dbReference type="SAM" id="Coils"/>
    </source>
</evidence>
<keyword evidence="1 3" id="KW-0863">Zinc-finger</keyword>
<evidence type="ECO:0000256" key="3">
    <source>
        <dbReference type="PROSITE-ProRule" id="PRU00175"/>
    </source>
</evidence>
<keyword evidence="1 3" id="KW-0479">Metal-binding</keyword>
<gene>
    <name evidence="6" type="primary">Cnig_chr_II.g7020</name>
    <name evidence="6" type="ORF">B9Z55_007020</name>
</gene>
<keyword evidence="2" id="KW-0862">Zinc</keyword>
<organism evidence="6 7">
    <name type="scientific">Caenorhabditis nigoni</name>
    <dbReference type="NCBI Taxonomy" id="1611254"/>
    <lineage>
        <taxon>Eukaryota</taxon>
        <taxon>Metazoa</taxon>
        <taxon>Ecdysozoa</taxon>
        <taxon>Nematoda</taxon>
        <taxon>Chromadorea</taxon>
        <taxon>Rhabditida</taxon>
        <taxon>Rhabditina</taxon>
        <taxon>Rhabditomorpha</taxon>
        <taxon>Rhabditoidea</taxon>
        <taxon>Rhabditidae</taxon>
        <taxon>Peloderinae</taxon>
        <taxon>Caenorhabditis</taxon>
    </lineage>
</organism>
<evidence type="ECO:0000259" key="5">
    <source>
        <dbReference type="PROSITE" id="PS50089"/>
    </source>
</evidence>
<feature type="coiled-coil region" evidence="4">
    <location>
        <begin position="174"/>
        <end position="249"/>
    </location>
</feature>
<keyword evidence="7" id="KW-1185">Reference proteome</keyword>
<reference evidence="7" key="1">
    <citation type="submission" date="2017-10" db="EMBL/GenBank/DDBJ databases">
        <title>Rapid genome shrinkage in a self-fertile nematode reveals novel sperm competition proteins.</title>
        <authorList>
            <person name="Yin D."/>
            <person name="Schwarz E.M."/>
            <person name="Thomas C.G."/>
            <person name="Felde R.L."/>
            <person name="Korf I.F."/>
            <person name="Cutter A.D."/>
            <person name="Schartner C.M."/>
            <person name="Ralston E.J."/>
            <person name="Meyer B.J."/>
            <person name="Haag E.S."/>
        </authorList>
    </citation>
    <scope>NUCLEOTIDE SEQUENCE [LARGE SCALE GENOMIC DNA]</scope>
    <source>
        <strain evidence="7">JU1422</strain>
    </source>
</reference>
<evidence type="ECO:0000313" key="6">
    <source>
        <dbReference type="EMBL" id="PIC47799.1"/>
    </source>
</evidence>
<dbReference type="InterPro" id="IPR001841">
    <property type="entry name" value="Znf_RING"/>
</dbReference>
<proteinExistence type="predicted"/>
<protein>
    <recommendedName>
        <fullName evidence="5">RING-type domain-containing protein</fullName>
    </recommendedName>
</protein>
<comment type="caution">
    <text evidence="6">The sequence shown here is derived from an EMBL/GenBank/DDBJ whole genome shotgun (WGS) entry which is preliminary data.</text>
</comment>
<dbReference type="OrthoDB" id="10415337at2759"/>
<dbReference type="InterPro" id="IPR052667">
    <property type="entry name" value="E3_ubiquitin-ligase_RING"/>
</dbReference>
<dbReference type="Gene3D" id="3.30.40.10">
    <property type="entry name" value="Zinc/RING finger domain, C3HC4 (zinc finger)"/>
    <property type="match status" value="1"/>
</dbReference>